<gene>
    <name evidence="2" type="ORF">LTRI10_LOCUS32675</name>
</gene>
<name>A0AAV2F1W5_9ROSI</name>
<evidence type="ECO:0000313" key="2">
    <source>
        <dbReference type="EMBL" id="CAL1391993.1"/>
    </source>
</evidence>
<accession>A0AAV2F1W5</accession>
<evidence type="ECO:0000313" key="3">
    <source>
        <dbReference type="Proteomes" id="UP001497516"/>
    </source>
</evidence>
<organism evidence="2 3">
    <name type="scientific">Linum trigynum</name>
    <dbReference type="NCBI Taxonomy" id="586398"/>
    <lineage>
        <taxon>Eukaryota</taxon>
        <taxon>Viridiplantae</taxon>
        <taxon>Streptophyta</taxon>
        <taxon>Embryophyta</taxon>
        <taxon>Tracheophyta</taxon>
        <taxon>Spermatophyta</taxon>
        <taxon>Magnoliopsida</taxon>
        <taxon>eudicotyledons</taxon>
        <taxon>Gunneridae</taxon>
        <taxon>Pentapetalae</taxon>
        <taxon>rosids</taxon>
        <taxon>fabids</taxon>
        <taxon>Malpighiales</taxon>
        <taxon>Linaceae</taxon>
        <taxon>Linum</taxon>
    </lineage>
</organism>
<proteinExistence type="predicted"/>
<keyword evidence="3" id="KW-1185">Reference proteome</keyword>
<dbReference type="EMBL" id="OZ034819">
    <property type="protein sequence ID" value="CAL1391993.1"/>
    <property type="molecule type" value="Genomic_DNA"/>
</dbReference>
<feature type="region of interest" description="Disordered" evidence="1">
    <location>
        <begin position="72"/>
        <end position="91"/>
    </location>
</feature>
<feature type="compositionally biased region" description="Low complexity" evidence="1">
    <location>
        <begin position="75"/>
        <end position="91"/>
    </location>
</feature>
<reference evidence="2 3" key="1">
    <citation type="submission" date="2024-04" db="EMBL/GenBank/DDBJ databases">
        <authorList>
            <person name="Fracassetti M."/>
        </authorList>
    </citation>
    <scope>NUCLEOTIDE SEQUENCE [LARGE SCALE GENOMIC DNA]</scope>
</reference>
<sequence>MHELMRRRLRRRWLGNREEVVPWWWPIAATPVSKVGFAAYTPSLRPLSLHQFLSDSFPILVVRPRRLLQQTDGQPPSSLLSHLASAFPART</sequence>
<evidence type="ECO:0000256" key="1">
    <source>
        <dbReference type="SAM" id="MobiDB-lite"/>
    </source>
</evidence>
<dbReference type="Proteomes" id="UP001497516">
    <property type="component" value="Chromosome 6"/>
</dbReference>
<protein>
    <submittedName>
        <fullName evidence="2">Uncharacterized protein</fullName>
    </submittedName>
</protein>
<dbReference type="AlphaFoldDB" id="A0AAV2F1W5"/>